<dbReference type="Proteomes" id="UP001236507">
    <property type="component" value="Unassembled WGS sequence"/>
</dbReference>
<dbReference type="RefSeq" id="WP_283343920.1">
    <property type="nucleotide sequence ID" value="NZ_JASHIF010000004.1"/>
</dbReference>
<evidence type="ECO:0000256" key="1">
    <source>
        <dbReference type="SAM" id="SignalP"/>
    </source>
</evidence>
<evidence type="ECO:0000313" key="3">
    <source>
        <dbReference type="Proteomes" id="UP001236507"/>
    </source>
</evidence>
<dbReference type="EMBL" id="JASHIF010000004">
    <property type="protein sequence ID" value="MDI9858805.1"/>
    <property type="molecule type" value="Genomic_DNA"/>
</dbReference>
<organism evidence="2 3">
    <name type="scientific">Flectobacillus roseus</name>
    <dbReference type="NCBI Taxonomy" id="502259"/>
    <lineage>
        <taxon>Bacteria</taxon>
        <taxon>Pseudomonadati</taxon>
        <taxon>Bacteroidota</taxon>
        <taxon>Cytophagia</taxon>
        <taxon>Cytophagales</taxon>
        <taxon>Flectobacillaceae</taxon>
        <taxon>Flectobacillus</taxon>
    </lineage>
</organism>
<evidence type="ECO:0000313" key="2">
    <source>
        <dbReference type="EMBL" id="MDI9858805.1"/>
    </source>
</evidence>
<feature type="signal peptide" evidence="1">
    <location>
        <begin position="1"/>
        <end position="21"/>
    </location>
</feature>
<protein>
    <submittedName>
        <fullName evidence="2">Pectate lyase</fullName>
        <ecNumber evidence="2">4.2.2.2</ecNumber>
    </submittedName>
</protein>
<keyword evidence="3" id="KW-1185">Reference proteome</keyword>
<dbReference type="GO" id="GO:0030570">
    <property type="term" value="F:pectate lyase activity"/>
    <property type="evidence" value="ECO:0007669"/>
    <property type="project" value="UniProtKB-EC"/>
</dbReference>
<dbReference type="InterPro" id="IPR012669">
    <property type="entry name" value="Pectate_lyase"/>
</dbReference>
<dbReference type="EC" id="4.2.2.2" evidence="2"/>
<feature type="chain" id="PRO_5046626921" evidence="1">
    <location>
        <begin position="22"/>
        <end position="359"/>
    </location>
</feature>
<dbReference type="SUPFAM" id="SSF81853">
    <property type="entry name" value="Family 10 polysaccharide lyase"/>
    <property type="match status" value="1"/>
</dbReference>
<proteinExistence type="predicted"/>
<dbReference type="NCBIfam" id="TIGR02474">
    <property type="entry name" value="pec_lyase"/>
    <property type="match status" value="1"/>
</dbReference>
<accession>A0ABT6Y5G6</accession>
<dbReference type="Pfam" id="PF09492">
    <property type="entry name" value="Pec_lyase"/>
    <property type="match status" value="1"/>
</dbReference>
<dbReference type="Gene3D" id="1.50.10.20">
    <property type="match status" value="1"/>
</dbReference>
<comment type="caution">
    <text evidence="2">The sequence shown here is derived from an EMBL/GenBank/DDBJ whole genome shotgun (WGS) entry which is preliminary data.</text>
</comment>
<gene>
    <name evidence="2" type="primary">pelA</name>
    <name evidence="2" type="ORF">QM524_06280</name>
</gene>
<dbReference type="PROSITE" id="PS51257">
    <property type="entry name" value="PROKAR_LIPOPROTEIN"/>
    <property type="match status" value="1"/>
</dbReference>
<keyword evidence="1" id="KW-0732">Signal</keyword>
<reference evidence="2 3" key="1">
    <citation type="submission" date="2023-05" db="EMBL/GenBank/DDBJ databases">
        <title>Novel species of genus Flectobacillus isolated from stream in China.</title>
        <authorList>
            <person name="Lu H."/>
        </authorList>
    </citation>
    <scope>NUCLEOTIDE SEQUENCE [LARGE SCALE GENOMIC DNA]</scope>
    <source>
        <strain evidence="2 3">KCTC 42575</strain>
    </source>
</reference>
<keyword evidence="2" id="KW-0456">Lyase</keyword>
<name>A0ABT6Y5G6_9BACT</name>
<sequence>MMMKKSFALSFLSFLPCLFLACHTAKTQSTIAQIVSMEYPKDSVAERMLLYQRDNGGWPQPGGNAINYSLTIKPELRKKLLSDKKVYDTTIDDKATTKEINTLVKAYSQTQNPSYLQAAENGIKYLLEAQSKAGGWGQFYPDTAGYRKHITYNDNAMIDVMKVMRSTVEAKDEYASVSPSLRPLAQNAMERGIRCILNTQVRQNGTLTVWCAQHDRLTLKPAKARKFELPSLSGAESVGIINFLMAIKNPSEEIKQSIKSAVEYLESVKIKGIKVEDIPALALPKGKDRVVIADPKGEVWARFYDLETNQPFFVGRDSVPKATLAEIEHERRIGYGYYGDWPKKLIEVDYPKWLAKWSK</sequence>